<dbReference type="AlphaFoldDB" id="A0A1I2N8V5"/>
<protein>
    <submittedName>
        <fullName evidence="1">Uncharacterized protein</fullName>
    </submittedName>
</protein>
<reference evidence="2" key="1">
    <citation type="submission" date="2016-10" db="EMBL/GenBank/DDBJ databases">
        <authorList>
            <person name="Varghese N."/>
            <person name="Submissions S."/>
        </authorList>
    </citation>
    <scope>NUCLEOTIDE SEQUENCE [LARGE SCALE GENOMIC DNA]</scope>
    <source>
        <strain evidence="2">CGMCC 1.7739</strain>
    </source>
</reference>
<dbReference type="PROSITE" id="PS51257">
    <property type="entry name" value="PROKAR_LIPOPROTEIN"/>
    <property type="match status" value="1"/>
</dbReference>
<gene>
    <name evidence="1" type="ORF">SAMN04488063_1093</name>
</gene>
<evidence type="ECO:0000313" key="2">
    <source>
        <dbReference type="Proteomes" id="UP000198876"/>
    </source>
</evidence>
<dbReference type="RefSeq" id="WP_092889506.1">
    <property type="nucleotide sequence ID" value="NZ_FOOQ01000001.1"/>
</dbReference>
<dbReference type="EMBL" id="FOOQ01000001">
    <property type="protein sequence ID" value="SFG00162.1"/>
    <property type="molecule type" value="Genomic_DNA"/>
</dbReference>
<accession>A0A1I2N8V5</accession>
<evidence type="ECO:0000313" key="1">
    <source>
        <dbReference type="EMBL" id="SFG00162.1"/>
    </source>
</evidence>
<organism evidence="1 2">
    <name type="scientific">Halopelagius inordinatus</name>
    <dbReference type="NCBI Taxonomy" id="553467"/>
    <lineage>
        <taxon>Archaea</taxon>
        <taxon>Methanobacteriati</taxon>
        <taxon>Methanobacteriota</taxon>
        <taxon>Stenosarchaea group</taxon>
        <taxon>Halobacteria</taxon>
        <taxon>Halobacteriales</taxon>
        <taxon>Haloferacaceae</taxon>
    </lineage>
</organism>
<dbReference type="InterPro" id="IPR006311">
    <property type="entry name" value="TAT_signal"/>
</dbReference>
<keyword evidence="2" id="KW-1185">Reference proteome</keyword>
<dbReference type="OrthoDB" id="292814at2157"/>
<dbReference type="STRING" id="553467.SAMN04488063_1093"/>
<dbReference type="PROSITE" id="PS51318">
    <property type="entry name" value="TAT"/>
    <property type="match status" value="1"/>
</dbReference>
<sequence length="277" mass="28359">MRHAPSTAFTRRRLLATAGTGAVLSLAGCSAPDLETRRTESFDVSPDGSDSLAVRNRNGEVAVTSGDGDVVSVEVTKRGFGVDESALDRVTVEQSVTDGVLRLDAVYPPDVSRITTELAVEMPRSTSLASVETNNGRIEVRDVGGDAVLRSGNGEIDARGVDGYLTLQAGNGSVEARDVAGIDGATVGNGSVDVDVPAIRGDTEIRASNGGVEARIGPDVGAQFEARASNGGVDVSGIDVMDPTVSRTRVTGTVGGGGPSLTLLAENGLVEVRALEP</sequence>
<name>A0A1I2N8V5_9EURY</name>
<dbReference type="Proteomes" id="UP000198876">
    <property type="component" value="Unassembled WGS sequence"/>
</dbReference>
<proteinExistence type="predicted"/>